<protein>
    <recommendedName>
        <fullName evidence="3">Shikimate kinase</fullName>
    </recommendedName>
</protein>
<accession>A0ABM8AEC6</accession>
<dbReference type="Pfam" id="PF13238">
    <property type="entry name" value="AAA_18"/>
    <property type="match status" value="1"/>
</dbReference>
<dbReference type="Gene3D" id="3.40.50.300">
    <property type="entry name" value="P-loop containing nucleotide triphosphate hydrolases"/>
    <property type="match status" value="1"/>
</dbReference>
<keyword evidence="2" id="KW-1185">Reference proteome</keyword>
<proteinExistence type="predicted"/>
<organism evidence="1 2">
    <name type="scientific">Deinococcus aetherius</name>
    <dbReference type="NCBI Taxonomy" id="200252"/>
    <lineage>
        <taxon>Bacteria</taxon>
        <taxon>Thermotogati</taxon>
        <taxon>Deinococcota</taxon>
        <taxon>Deinococci</taxon>
        <taxon>Deinococcales</taxon>
        <taxon>Deinococcaceae</taxon>
        <taxon>Deinococcus</taxon>
    </lineage>
</organism>
<reference evidence="1" key="1">
    <citation type="submission" date="2022-07" db="EMBL/GenBank/DDBJ databases">
        <title>Complete Genome Sequence of the Radioresistant Bacterium Deinococcus aetherius ST0316, Isolated from the Air Dust collected in Lower Stratosphere above Japan.</title>
        <authorList>
            <person name="Satoh K."/>
            <person name="Hagiwara K."/>
            <person name="Katsumata K."/>
            <person name="Kubo A."/>
            <person name="Yokobori S."/>
            <person name="Yamagishi A."/>
            <person name="Oono Y."/>
            <person name="Narumi I."/>
        </authorList>
    </citation>
    <scope>NUCLEOTIDE SEQUENCE</scope>
    <source>
        <strain evidence="1">ST0316</strain>
    </source>
</reference>
<evidence type="ECO:0000313" key="2">
    <source>
        <dbReference type="Proteomes" id="UP001064971"/>
    </source>
</evidence>
<dbReference type="Proteomes" id="UP001064971">
    <property type="component" value="Chromosome"/>
</dbReference>
<name>A0ABM8AEC6_9DEIO</name>
<evidence type="ECO:0008006" key="3">
    <source>
        <dbReference type="Google" id="ProtNLM"/>
    </source>
</evidence>
<gene>
    <name evidence="1" type="ORF">DAETH_21190</name>
</gene>
<sequence length="172" mass="19694">MRSLRVKRILITGMSGTGKTSVIEELSRRGFTAIDTDSDEWCEWTVGHEVGSETSEPDWVWREDRMWHLLSEPREAPLFVSGCKTNQGKFYDRFDHVVLLSALPEVMLERIKGRTNNPYGKSAEERDRILQHVRFVEPLLRHRATLELDTSALTVAEVADRLLALTTRNAQG</sequence>
<dbReference type="InterPro" id="IPR027417">
    <property type="entry name" value="P-loop_NTPase"/>
</dbReference>
<dbReference type="EMBL" id="AP026560">
    <property type="protein sequence ID" value="BDP42150.1"/>
    <property type="molecule type" value="Genomic_DNA"/>
</dbReference>
<dbReference type="SUPFAM" id="SSF52540">
    <property type="entry name" value="P-loop containing nucleoside triphosphate hydrolases"/>
    <property type="match status" value="1"/>
</dbReference>
<evidence type="ECO:0000313" key="1">
    <source>
        <dbReference type="EMBL" id="BDP42150.1"/>
    </source>
</evidence>